<dbReference type="Pfam" id="PF13541">
    <property type="entry name" value="ChlI"/>
    <property type="match status" value="1"/>
</dbReference>
<sequence length="517" mass="56929">MLATIYSAAIYGVEAYLVDIEVDLSYGLPGMVLVGLPDTAVQEARERVRSAIRNSGLNFPPLKITVNLAPASTRKTGPNFDLAVALGILSASEQLPCAAIHEWVIAGELSLNGTLRPVQGALALALAARQAGKKYILLSAESAPEAALVPDLQVYPAHSLQEALAILQNPEHFSALKPAEPCLFQSSPETALDFAEVKGHAFVKRGLEIAAAGGHNLLMVGPPGSGKTMLAKRFVSILPFLSLNESLEVSKIHSICGQFRQKKRRGLLRERPFRAPHHSITIAGLVGGSSIPRPGEISLADHGVLFLDELLEFRREVLEVLRQPLEEGQVTLARAGHSVTYPSRFCFLAAMNPCPCGYQGDALQFCVCTPGQIERYWSRLSGPLLDRIDLHLSVPRLNKQELVQERLSEPSVDIRQRVIQARELQRERFSAHAYQTNAEILPRDLQHYCRLDSDSRTFLQAAVQKLDLSARAYERILKVARTLADLEAREQIALSDLAEAIQFRCLDRRQRSLVSRV</sequence>
<name>A0A2M7FYA2_9BACT</name>
<dbReference type="InterPro" id="IPR045006">
    <property type="entry name" value="CHLI-like"/>
</dbReference>
<dbReference type="SUPFAM" id="SSF52540">
    <property type="entry name" value="P-loop containing nucleoside triphosphate hydrolases"/>
    <property type="match status" value="1"/>
</dbReference>
<dbReference type="PRINTS" id="PR01657">
    <property type="entry name" value="MCMFAMILY"/>
</dbReference>
<dbReference type="InterPro" id="IPR000523">
    <property type="entry name" value="Mg_chelatse_chII-like_cat_dom"/>
</dbReference>
<evidence type="ECO:0000256" key="2">
    <source>
        <dbReference type="ARBA" id="ARBA00022741"/>
    </source>
</evidence>
<dbReference type="InterPro" id="IPR020568">
    <property type="entry name" value="Ribosomal_Su5_D2-typ_SF"/>
</dbReference>
<dbReference type="AlphaFoldDB" id="A0A2M7FYA2"/>
<dbReference type="Gene3D" id="3.30.230.10">
    <property type="match status" value="1"/>
</dbReference>
<dbReference type="InterPro" id="IPR014721">
    <property type="entry name" value="Ribsml_uS5_D2-typ_fold_subgr"/>
</dbReference>
<comment type="caution">
    <text evidence="5">The sequence shown here is derived from an EMBL/GenBank/DDBJ whole genome shotgun (WGS) entry which is preliminary data.</text>
</comment>
<dbReference type="Proteomes" id="UP000231019">
    <property type="component" value="Unassembled WGS sequence"/>
</dbReference>
<dbReference type="NCBIfam" id="TIGR00368">
    <property type="entry name" value="YifB family Mg chelatase-like AAA ATPase"/>
    <property type="match status" value="1"/>
</dbReference>
<dbReference type="InterPro" id="IPR027417">
    <property type="entry name" value="P-loop_NTPase"/>
</dbReference>
<dbReference type="PANTHER" id="PTHR32039">
    <property type="entry name" value="MAGNESIUM-CHELATASE SUBUNIT CHLI"/>
    <property type="match status" value="1"/>
</dbReference>
<dbReference type="GO" id="GO:0003677">
    <property type="term" value="F:DNA binding"/>
    <property type="evidence" value="ECO:0007669"/>
    <property type="project" value="InterPro"/>
</dbReference>
<protein>
    <recommendedName>
        <fullName evidence="4">MCM C-terminal AAA(+) ATPase domain-containing protein</fullName>
    </recommendedName>
</protein>
<dbReference type="SMART" id="SM00382">
    <property type="entry name" value="AAA"/>
    <property type="match status" value="1"/>
</dbReference>
<accession>A0A2M7FYA2</accession>
<keyword evidence="3" id="KW-0067">ATP-binding</keyword>
<gene>
    <name evidence="5" type="ORF">COW36_24060</name>
</gene>
<comment type="similarity">
    <text evidence="1">Belongs to the Mg-chelatase subunits D/I family. ComM subfamily.</text>
</comment>
<dbReference type="Pfam" id="PF13335">
    <property type="entry name" value="Mg_chelatase_C"/>
    <property type="match status" value="1"/>
</dbReference>
<dbReference type="SUPFAM" id="SSF54211">
    <property type="entry name" value="Ribosomal protein S5 domain 2-like"/>
    <property type="match status" value="1"/>
</dbReference>
<evidence type="ECO:0000256" key="1">
    <source>
        <dbReference type="ARBA" id="ARBA00006354"/>
    </source>
</evidence>
<reference evidence="5 6" key="1">
    <citation type="submission" date="2017-09" db="EMBL/GenBank/DDBJ databases">
        <title>Depth-based differentiation of microbial function through sediment-hosted aquifers and enrichment of novel symbionts in the deep terrestrial subsurface.</title>
        <authorList>
            <person name="Probst A.J."/>
            <person name="Ladd B."/>
            <person name="Jarett J.K."/>
            <person name="Geller-Mcgrath D.E."/>
            <person name="Sieber C.M."/>
            <person name="Emerson J.B."/>
            <person name="Anantharaman K."/>
            <person name="Thomas B.C."/>
            <person name="Malmstrom R."/>
            <person name="Stieglmeier M."/>
            <person name="Klingl A."/>
            <person name="Woyke T."/>
            <person name="Ryan C.M."/>
            <person name="Banfield J.F."/>
        </authorList>
    </citation>
    <scope>NUCLEOTIDE SEQUENCE [LARGE SCALE GENOMIC DNA]</scope>
    <source>
        <strain evidence="5">CG17_big_fil_post_rev_8_21_14_2_50_48_46</strain>
    </source>
</reference>
<evidence type="ECO:0000313" key="6">
    <source>
        <dbReference type="Proteomes" id="UP000231019"/>
    </source>
</evidence>
<dbReference type="InterPro" id="IPR004482">
    <property type="entry name" value="Mg_chelat-rel"/>
</dbReference>
<dbReference type="EMBL" id="PFFQ01000066">
    <property type="protein sequence ID" value="PIW13746.1"/>
    <property type="molecule type" value="Genomic_DNA"/>
</dbReference>
<proteinExistence type="inferred from homology"/>
<dbReference type="InterPro" id="IPR025158">
    <property type="entry name" value="Mg_chelat-rel_C"/>
</dbReference>
<evidence type="ECO:0000313" key="5">
    <source>
        <dbReference type="EMBL" id="PIW13746.1"/>
    </source>
</evidence>
<dbReference type="PROSITE" id="PS50051">
    <property type="entry name" value="MCM_2"/>
    <property type="match status" value="1"/>
</dbReference>
<dbReference type="InterPro" id="IPR003593">
    <property type="entry name" value="AAA+_ATPase"/>
</dbReference>
<dbReference type="Pfam" id="PF01078">
    <property type="entry name" value="Mg_chelatase"/>
    <property type="match status" value="1"/>
</dbReference>
<dbReference type="PANTHER" id="PTHR32039:SF7">
    <property type="entry name" value="COMPETENCE PROTEIN COMM"/>
    <property type="match status" value="1"/>
</dbReference>
<evidence type="ECO:0000256" key="3">
    <source>
        <dbReference type="ARBA" id="ARBA00022840"/>
    </source>
</evidence>
<dbReference type="GO" id="GO:0005524">
    <property type="term" value="F:ATP binding"/>
    <property type="evidence" value="ECO:0007669"/>
    <property type="project" value="UniProtKB-KW"/>
</dbReference>
<organism evidence="5 6">
    <name type="scientific">bacterium (Candidatus Blackallbacteria) CG17_big_fil_post_rev_8_21_14_2_50_48_46</name>
    <dbReference type="NCBI Taxonomy" id="2014261"/>
    <lineage>
        <taxon>Bacteria</taxon>
        <taxon>Candidatus Blackallbacteria</taxon>
    </lineage>
</organism>
<evidence type="ECO:0000259" key="4">
    <source>
        <dbReference type="PROSITE" id="PS50051"/>
    </source>
</evidence>
<keyword evidence="2" id="KW-0547">Nucleotide-binding</keyword>
<dbReference type="Gene3D" id="3.40.50.300">
    <property type="entry name" value="P-loop containing nucleotide triphosphate hydrolases"/>
    <property type="match status" value="1"/>
</dbReference>
<dbReference type="InterPro" id="IPR001208">
    <property type="entry name" value="MCM_dom"/>
</dbReference>
<feature type="domain" description="MCM C-terminal AAA(+) ATPase" evidence="4">
    <location>
        <begin position="295"/>
        <end position="390"/>
    </location>
</feature>